<dbReference type="InterPro" id="IPR043741">
    <property type="entry name" value="DUF5686"/>
</dbReference>
<evidence type="ECO:0000256" key="1">
    <source>
        <dbReference type="SAM" id="SignalP"/>
    </source>
</evidence>
<gene>
    <name evidence="2" type="ORF">ACFSSB_09685</name>
</gene>
<evidence type="ECO:0000313" key="3">
    <source>
        <dbReference type="Proteomes" id="UP001597467"/>
    </source>
</evidence>
<reference evidence="3" key="1">
    <citation type="journal article" date="2019" name="Int. J. Syst. Evol. Microbiol.">
        <title>The Global Catalogue of Microorganisms (GCM) 10K type strain sequencing project: providing services to taxonomists for standard genome sequencing and annotation.</title>
        <authorList>
            <consortium name="The Broad Institute Genomics Platform"/>
            <consortium name="The Broad Institute Genome Sequencing Center for Infectious Disease"/>
            <person name="Wu L."/>
            <person name="Ma J."/>
        </authorList>
    </citation>
    <scope>NUCLEOTIDE SEQUENCE [LARGE SCALE GENOMIC DNA]</scope>
    <source>
        <strain evidence="3">KCTC 42808</strain>
    </source>
</reference>
<keyword evidence="3" id="KW-1185">Reference proteome</keyword>
<evidence type="ECO:0000313" key="2">
    <source>
        <dbReference type="EMBL" id="MFD2542586.1"/>
    </source>
</evidence>
<protein>
    <submittedName>
        <fullName evidence="2">DUF5686 family protein</fullName>
    </submittedName>
</protein>
<dbReference type="RefSeq" id="WP_379903614.1">
    <property type="nucleotide sequence ID" value="NZ_JBHULM010000011.1"/>
</dbReference>
<keyword evidence="1" id="KW-0732">Signal</keyword>
<accession>A0ABW5K435</accession>
<name>A0ABW5K435_9FLAO</name>
<comment type="caution">
    <text evidence="2">The sequence shown here is derived from an EMBL/GenBank/DDBJ whole genome shotgun (WGS) entry which is preliminary data.</text>
</comment>
<feature type="signal peptide" evidence="1">
    <location>
        <begin position="1"/>
        <end position="19"/>
    </location>
</feature>
<dbReference type="Proteomes" id="UP001597467">
    <property type="component" value="Unassembled WGS sequence"/>
</dbReference>
<sequence>MKKYCFTLLLCLSFFLSKAQTPIANDTTKVVKKDSLKRKAFIQQLGNGFFPTKYFDIDLRYLVKYNQYEGLRNGLGGQTNNTFSEKIRFNTYVVYGFKDHTFKYSFGSGVKLNEKTNTWLNVSYTDDLSETGSSTFLTDSRFFQLFEPRLLNINLFHKHITKTISLEHQLNPSLIGETEFAVSNINTTYAYNFVVNNKIYNQIQLSTSKTALQWSPFSTFETKDNKLKIIKEGYPKFTLQYTKSFSGVFKSDFNFSKIDFRTIFKKQYANDAFSLLTVTAGLANGETPLTHLYHAYPNNINKETIMQRFSVAGVTSFETMFFNEFFSDRITTLQLKHHLSPFKISKRFKPELVLISRFAIGNMSNTERHQQISFNTLDKGYTESGFEINKLVFGFGLSFTYRYGAYHLPKVEDNVALKFTFNVTL</sequence>
<dbReference type="EMBL" id="JBHULM010000011">
    <property type="protein sequence ID" value="MFD2542586.1"/>
    <property type="molecule type" value="Genomic_DNA"/>
</dbReference>
<dbReference type="Pfam" id="PF18939">
    <property type="entry name" value="DUF5686"/>
    <property type="match status" value="1"/>
</dbReference>
<proteinExistence type="predicted"/>
<feature type="chain" id="PRO_5046401357" evidence="1">
    <location>
        <begin position="20"/>
        <end position="425"/>
    </location>
</feature>
<organism evidence="2 3">
    <name type="scientific">Lacinutrix gracilariae</name>
    <dbReference type="NCBI Taxonomy" id="1747198"/>
    <lineage>
        <taxon>Bacteria</taxon>
        <taxon>Pseudomonadati</taxon>
        <taxon>Bacteroidota</taxon>
        <taxon>Flavobacteriia</taxon>
        <taxon>Flavobacteriales</taxon>
        <taxon>Flavobacteriaceae</taxon>
        <taxon>Lacinutrix</taxon>
    </lineage>
</organism>